<dbReference type="PROSITE" id="PS00657">
    <property type="entry name" value="FORK_HEAD_1"/>
    <property type="match status" value="1"/>
</dbReference>
<dbReference type="PROSITE" id="PS50039">
    <property type="entry name" value="FORK_HEAD_3"/>
    <property type="match status" value="1"/>
</dbReference>
<evidence type="ECO:0000259" key="5">
    <source>
        <dbReference type="PROSITE" id="PS50039"/>
    </source>
</evidence>
<keyword evidence="2 3" id="KW-0539">Nucleus</keyword>
<evidence type="ECO:0000256" key="1">
    <source>
        <dbReference type="ARBA" id="ARBA00023125"/>
    </source>
</evidence>
<sequence>MHGFRPPVTPTSARPPQPDQTSLVSPFAMLPYPAPVYPGSYSSFVASTGDDARGATTSMVNLRQFHQQQHHQQFLQQQQFLHHHQHQQQSPVPLASGPAYFGASGLLMSQLKYSAMLSELHRHREQSQKPPYSYIALISMAIKAAPGRRATLNDIYNFIMERFPYYLDNKQGWQNSIRHNLSLNHCFIKVPRDKGTPGKGNYWTMDPNCDELFEEGNYRRRKRRVKVQHKALADGSGADDGGNKRDSPDPMDDSNIDSEKSGCNGDFKTDESDYELTPSGRTSPDDPDKKNFHEDREPISTLSMDRRDCVFPQRSNLFGYSNTDMKSIPDHYDLSGHALVWVRGQAGICRISESAEEDCDDSGSGPPTPTSLESSATLKIDTSFSKKSNGDHEITSPTLVNDKHDTCTPEEQNMRLLSSENSLHVRDQRNATAVSKALYTESEVGPDCGTLVCQDHDAFDKQRSPERARPSNHTTGERQRDSSHEGDQLDKDSRSHSPFLEHSKKQEKPSSTEMSVKQEFVQQTSPISTHLEDKTKLEKPIPSPVSTSASLSFGIDRLIGGASHGARSRELFPTQPGSSPSEYQNYSDRLVSGLHCHSVPSDFSTAARTFMGQGLDMASLRNYYSSILRQSSTVNNPPLADSRHHLVPPRNHSSGSTDASYSSKHNSDLAETDKDYGETLPVPGSSPASKDELSPKGEKRKRDVFEGIPNPPPKLIDLNRKSLDALSLSLLPPDFIGRVARQPGLAPGGTGPEDLRTNCLGGASLETMMLYTGHHALLADQFGMSPAPGAVLEAQQRRFMHLPQLAKPSGFPYNIFI</sequence>
<keyword evidence="7" id="KW-1185">Reference proteome</keyword>
<dbReference type="AlphaFoldDB" id="A0A433TZF5"/>
<keyword evidence="1 3" id="KW-0238">DNA-binding</keyword>
<evidence type="ECO:0000313" key="6">
    <source>
        <dbReference type="EMBL" id="RUS86963.1"/>
    </source>
</evidence>
<feature type="compositionally biased region" description="Basic and acidic residues" evidence="4">
    <location>
        <begin position="530"/>
        <end position="539"/>
    </location>
</feature>
<dbReference type="GO" id="GO:0000978">
    <property type="term" value="F:RNA polymerase II cis-regulatory region sequence-specific DNA binding"/>
    <property type="evidence" value="ECO:0007669"/>
    <property type="project" value="TreeGrafter"/>
</dbReference>
<dbReference type="InterPro" id="IPR018122">
    <property type="entry name" value="TF_fork_head_CS_1"/>
</dbReference>
<dbReference type="InterPro" id="IPR036390">
    <property type="entry name" value="WH_DNA-bd_sf"/>
</dbReference>
<evidence type="ECO:0000256" key="3">
    <source>
        <dbReference type="PROSITE-ProRule" id="PRU00089"/>
    </source>
</evidence>
<dbReference type="InterPro" id="IPR047514">
    <property type="entry name" value="FH_FOXL1"/>
</dbReference>
<proteinExistence type="predicted"/>
<dbReference type="OrthoDB" id="5402974at2759"/>
<comment type="caution">
    <text evidence="6">The sequence shown here is derived from an EMBL/GenBank/DDBJ whole genome shotgun (WGS) entry which is preliminary data.</text>
</comment>
<feature type="region of interest" description="Disordered" evidence="4">
    <location>
        <begin position="634"/>
        <end position="716"/>
    </location>
</feature>
<dbReference type="EMBL" id="RQTK01000123">
    <property type="protein sequence ID" value="RUS86963.1"/>
    <property type="molecule type" value="Genomic_DNA"/>
</dbReference>
<dbReference type="SUPFAM" id="SSF46785">
    <property type="entry name" value="Winged helix' DNA-binding domain"/>
    <property type="match status" value="1"/>
</dbReference>
<dbReference type="STRING" id="188477.A0A433TZF5"/>
<dbReference type="CDD" id="cd20027">
    <property type="entry name" value="FH_FOXL1"/>
    <property type="match status" value="1"/>
</dbReference>
<dbReference type="FunFam" id="1.10.10.10:FF:001472">
    <property type="entry name" value="Forkhead domain protein 1"/>
    <property type="match status" value="1"/>
</dbReference>
<gene>
    <name evidence="6" type="ORF">EGW08_005288</name>
</gene>
<feature type="compositionally biased region" description="Pro residues" evidence="4">
    <location>
        <begin position="7"/>
        <end position="18"/>
    </location>
</feature>
<dbReference type="InterPro" id="IPR036388">
    <property type="entry name" value="WH-like_DNA-bd_sf"/>
</dbReference>
<dbReference type="GO" id="GO:0000981">
    <property type="term" value="F:DNA-binding transcription factor activity, RNA polymerase II-specific"/>
    <property type="evidence" value="ECO:0007669"/>
    <property type="project" value="TreeGrafter"/>
</dbReference>
<feature type="region of interest" description="Disordered" evidence="4">
    <location>
        <begin position="460"/>
        <end position="549"/>
    </location>
</feature>
<feature type="compositionally biased region" description="Polar residues" evidence="4">
    <location>
        <begin position="511"/>
        <end position="528"/>
    </location>
</feature>
<feature type="compositionally biased region" description="Basic and acidic residues" evidence="4">
    <location>
        <begin position="283"/>
        <end position="306"/>
    </location>
</feature>
<dbReference type="PANTHER" id="PTHR11829">
    <property type="entry name" value="FORKHEAD BOX PROTEIN"/>
    <property type="match status" value="1"/>
</dbReference>
<evidence type="ECO:0000256" key="2">
    <source>
        <dbReference type="ARBA" id="ARBA00023242"/>
    </source>
</evidence>
<feature type="DNA-binding region" description="Fork-head" evidence="3">
    <location>
        <begin position="129"/>
        <end position="223"/>
    </location>
</feature>
<accession>A0A433TZF5</accession>
<feature type="compositionally biased region" description="Basic and acidic residues" evidence="4">
    <location>
        <begin position="665"/>
        <end position="677"/>
    </location>
</feature>
<dbReference type="InterPro" id="IPR050211">
    <property type="entry name" value="FOX_domain-containing"/>
</dbReference>
<name>A0A433TZF5_ELYCH</name>
<feature type="compositionally biased region" description="Basic and acidic residues" evidence="4">
    <location>
        <begin position="689"/>
        <end position="705"/>
    </location>
</feature>
<dbReference type="Gene3D" id="1.10.10.10">
    <property type="entry name" value="Winged helix-like DNA-binding domain superfamily/Winged helix DNA-binding domain"/>
    <property type="match status" value="1"/>
</dbReference>
<feature type="region of interest" description="Disordered" evidence="4">
    <location>
        <begin position="354"/>
        <end position="406"/>
    </location>
</feature>
<dbReference type="PANTHER" id="PTHR11829:SF343">
    <property type="entry name" value="FORK-HEAD DOMAIN-CONTAINING PROTEIN"/>
    <property type="match status" value="1"/>
</dbReference>
<reference evidence="6 7" key="1">
    <citation type="submission" date="2019-01" db="EMBL/GenBank/DDBJ databases">
        <title>A draft genome assembly of the solar-powered sea slug Elysia chlorotica.</title>
        <authorList>
            <person name="Cai H."/>
            <person name="Li Q."/>
            <person name="Fang X."/>
            <person name="Li J."/>
            <person name="Curtis N.E."/>
            <person name="Altenburger A."/>
            <person name="Shibata T."/>
            <person name="Feng M."/>
            <person name="Maeda T."/>
            <person name="Schwartz J.A."/>
            <person name="Shigenobu S."/>
            <person name="Lundholm N."/>
            <person name="Nishiyama T."/>
            <person name="Yang H."/>
            <person name="Hasebe M."/>
            <person name="Li S."/>
            <person name="Pierce S.K."/>
            <person name="Wang J."/>
        </authorList>
    </citation>
    <scope>NUCLEOTIDE SEQUENCE [LARGE SCALE GENOMIC DNA]</scope>
    <source>
        <strain evidence="6">EC2010</strain>
        <tissue evidence="6">Whole organism of an adult</tissue>
    </source>
</reference>
<dbReference type="GO" id="GO:0005634">
    <property type="term" value="C:nucleus"/>
    <property type="evidence" value="ECO:0007669"/>
    <property type="project" value="UniProtKB-SubCell"/>
</dbReference>
<feature type="compositionally biased region" description="Polar residues" evidence="4">
    <location>
        <begin position="370"/>
        <end position="387"/>
    </location>
</feature>
<feature type="region of interest" description="Disordered" evidence="4">
    <location>
        <begin position="1"/>
        <end position="22"/>
    </location>
</feature>
<dbReference type="GO" id="GO:0030154">
    <property type="term" value="P:cell differentiation"/>
    <property type="evidence" value="ECO:0007669"/>
    <property type="project" value="TreeGrafter"/>
</dbReference>
<feature type="region of interest" description="Disordered" evidence="4">
    <location>
        <begin position="223"/>
        <end position="306"/>
    </location>
</feature>
<dbReference type="InterPro" id="IPR030456">
    <property type="entry name" value="TF_fork_head_CS_2"/>
</dbReference>
<protein>
    <recommendedName>
        <fullName evidence="5">Fork-head domain-containing protein</fullName>
    </recommendedName>
</protein>
<feature type="compositionally biased region" description="Polar residues" evidence="4">
    <location>
        <begin position="651"/>
        <end position="664"/>
    </location>
</feature>
<dbReference type="SMART" id="SM00339">
    <property type="entry name" value="FH"/>
    <property type="match status" value="1"/>
</dbReference>
<dbReference type="GO" id="GO:0009653">
    <property type="term" value="P:anatomical structure morphogenesis"/>
    <property type="evidence" value="ECO:0007669"/>
    <property type="project" value="TreeGrafter"/>
</dbReference>
<feature type="compositionally biased region" description="Basic and acidic residues" evidence="4">
    <location>
        <begin position="460"/>
        <end position="510"/>
    </location>
</feature>
<evidence type="ECO:0000313" key="7">
    <source>
        <dbReference type="Proteomes" id="UP000271974"/>
    </source>
</evidence>
<comment type="subcellular location">
    <subcellularLocation>
        <location evidence="3">Nucleus</location>
    </subcellularLocation>
</comment>
<dbReference type="PRINTS" id="PR00053">
    <property type="entry name" value="FORKHEAD"/>
</dbReference>
<organism evidence="6 7">
    <name type="scientific">Elysia chlorotica</name>
    <name type="common">Eastern emerald elysia</name>
    <name type="synonym">Sea slug</name>
    <dbReference type="NCBI Taxonomy" id="188477"/>
    <lineage>
        <taxon>Eukaryota</taxon>
        <taxon>Metazoa</taxon>
        <taxon>Spiralia</taxon>
        <taxon>Lophotrochozoa</taxon>
        <taxon>Mollusca</taxon>
        <taxon>Gastropoda</taxon>
        <taxon>Heterobranchia</taxon>
        <taxon>Euthyneura</taxon>
        <taxon>Panpulmonata</taxon>
        <taxon>Sacoglossa</taxon>
        <taxon>Placobranchoidea</taxon>
        <taxon>Plakobranchidae</taxon>
        <taxon>Elysia</taxon>
    </lineage>
</organism>
<dbReference type="Pfam" id="PF00250">
    <property type="entry name" value="Forkhead"/>
    <property type="match status" value="1"/>
</dbReference>
<dbReference type="Proteomes" id="UP000271974">
    <property type="component" value="Unassembled WGS sequence"/>
</dbReference>
<dbReference type="InterPro" id="IPR001766">
    <property type="entry name" value="Fork_head_dom"/>
</dbReference>
<evidence type="ECO:0000256" key="4">
    <source>
        <dbReference type="SAM" id="MobiDB-lite"/>
    </source>
</evidence>
<feature type="domain" description="Fork-head" evidence="5">
    <location>
        <begin position="129"/>
        <end position="223"/>
    </location>
</feature>
<feature type="region of interest" description="Disordered" evidence="4">
    <location>
        <begin position="73"/>
        <end position="92"/>
    </location>
</feature>
<dbReference type="PROSITE" id="PS00658">
    <property type="entry name" value="FORK_HEAD_2"/>
    <property type="match status" value="1"/>
</dbReference>